<gene>
    <name evidence="1" type="ORF">QYB95_10395</name>
</gene>
<dbReference type="RefSeq" id="WP_301138269.1">
    <property type="nucleotide sequence ID" value="NZ_JAUHTQ010000006.1"/>
</dbReference>
<comment type="caution">
    <text evidence="1">The sequence shown here is derived from an EMBL/GenBank/DDBJ whole genome shotgun (WGS) entry which is preliminary data.</text>
</comment>
<dbReference type="Proteomes" id="UP001172743">
    <property type="component" value="Unassembled WGS sequence"/>
</dbReference>
<sequence length="189" mass="22407">MCFEEAQNVDYIHAKWEDAAVEAHDIVIGVNCFYRIYYMLNTLKKMNALAKKRVIIGMTTGPIQPHYEVLDKHFGYDIKYPRRDYIQIVNMLYQLGVFADCEMLKLERTYHYETKEQLITAQSKKILNEQFNRQHVEQALEPFIRVDEKGYHYTHSFYAAIISWKPIEEVTYDNVEFAGDAEAFTNLQR</sequence>
<keyword evidence="2" id="KW-1185">Reference proteome</keyword>
<name>A0ABT8GRA0_9BACL</name>
<evidence type="ECO:0000313" key="1">
    <source>
        <dbReference type="EMBL" id="MDN4493947.1"/>
    </source>
</evidence>
<protein>
    <submittedName>
        <fullName evidence="1">Uncharacterized protein</fullName>
    </submittedName>
</protein>
<reference evidence="1" key="1">
    <citation type="submission" date="2023-07" db="EMBL/GenBank/DDBJ databases">
        <title>Ureibacillus sp. isolated from freshwater well.</title>
        <authorList>
            <person name="Kirdat K."/>
            <person name="Bhatt A."/>
            <person name="Teware R."/>
            <person name="Bhavsar Y."/>
            <person name="Yadav A."/>
        </authorList>
    </citation>
    <scope>NUCLEOTIDE SEQUENCE</scope>
    <source>
        <strain evidence="1">BA0131</strain>
    </source>
</reference>
<proteinExistence type="predicted"/>
<evidence type="ECO:0000313" key="2">
    <source>
        <dbReference type="Proteomes" id="UP001172743"/>
    </source>
</evidence>
<organism evidence="1 2">
    <name type="scientific">Ureibacillus aquaedulcis</name>
    <dbReference type="NCBI Taxonomy" id="3058421"/>
    <lineage>
        <taxon>Bacteria</taxon>
        <taxon>Bacillati</taxon>
        <taxon>Bacillota</taxon>
        <taxon>Bacilli</taxon>
        <taxon>Bacillales</taxon>
        <taxon>Caryophanaceae</taxon>
        <taxon>Ureibacillus</taxon>
    </lineage>
</organism>
<accession>A0ABT8GRA0</accession>
<dbReference type="EMBL" id="JAUHTQ010000006">
    <property type="protein sequence ID" value="MDN4493947.1"/>
    <property type="molecule type" value="Genomic_DNA"/>
</dbReference>